<comment type="caution">
    <text evidence="11">The sequence shown here is derived from an EMBL/GenBank/DDBJ whole genome shotgun (WGS) entry which is preliminary data.</text>
</comment>
<evidence type="ECO:0000256" key="7">
    <source>
        <dbReference type="ARBA" id="ARBA00023125"/>
    </source>
</evidence>
<evidence type="ECO:0000256" key="5">
    <source>
        <dbReference type="ARBA" id="ARBA00023015"/>
    </source>
</evidence>
<feature type="domain" description="RNA polymerase sigma factor 54 DNA-binding" evidence="9">
    <location>
        <begin position="298"/>
        <end position="450"/>
    </location>
</feature>
<dbReference type="GO" id="GO:0001216">
    <property type="term" value="F:DNA-binding transcription activator activity"/>
    <property type="evidence" value="ECO:0007669"/>
    <property type="project" value="InterPro"/>
</dbReference>
<keyword evidence="2" id="KW-0240">DNA-directed RNA polymerase</keyword>
<feature type="domain" description="RNA polymerase sigma factor 54 core-binding" evidence="10">
    <location>
        <begin position="100"/>
        <end position="286"/>
    </location>
</feature>
<dbReference type="PIRSF" id="PIRSF000774">
    <property type="entry name" value="RpoN"/>
    <property type="match status" value="1"/>
</dbReference>
<dbReference type="GO" id="GO:0016779">
    <property type="term" value="F:nucleotidyltransferase activity"/>
    <property type="evidence" value="ECO:0007669"/>
    <property type="project" value="UniProtKB-KW"/>
</dbReference>
<dbReference type="Pfam" id="PF04552">
    <property type="entry name" value="Sigma54_DBD"/>
    <property type="match status" value="1"/>
</dbReference>
<dbReference type="Gene3D" id="1.10.10.1330">
    <property type="entry name" value="RNA polymerase sigma-54 factor, core-binding domain"/>
    <property type="match status" value="1"/>
</dbReference>
<keyword evidence="5" id="KW-0805">Transcription regulation</keyword>
<protein>
    <submittedName>
        <fullName evidence="11">RNA polymerase sigma-54 factor</fullName>
    </submittedName>
</protein>
<dbReference type="Pfam" id="PF00309">
    <property type="entry name" value="Sigma54_AID"/>
    <property type="match status" value="1"/>
</dbReference>
<dbReference type="PROSITE" id="PS50044">
    <property type="entry name" value="SIGMA54_3"/>
    <property type="match status" value="1"/>
</dbReference>
<dbReference type="PRINTS" id="PR00045">
    <property type="entry name" value="SIGMA54FCT"/>
</dbReference>
<dbReference type="PANTHER" id="PTHR32248:SF4">
    <property type="entry name" value="RNA POLYMERASE SIGMA-54 FACTOR"/>
    <property type="match status" value="1"/>
</dbReference>
<dbReference type="Gene3D" id="1.10.10.60">
    <property type="entry name" value="Homeodomain-like"/>
    <property type="match status" value="1"/>
</dbReference>
<reference evidence="11" key="1">
    <citation type="journal article" date="2020" name="mSystems">
        <title>Genome- and Community-Level Interaction Insights into Carbon Utilization and Element Cycling Functions of Hydrothermarchaeota in Hydrothermal Sediment.</title>
        <authorList>
            <person name="Zhou Z."/>
            <person name="Liu Y."/>
            <person name="Xu W."/>
            <person name="Pan J."/>
            <person name="Luo Z.H."/>
            <person name="Li M."/>
        </authorList>
    </citation>
    <scope>NUCLEOTIDE SEQUENCE [LARGE SCALE GENOMIC DNA]</scope>
    <source>
        <strain evidence="11">SpSt-258</strain>
    </source>
</reference>
<dbReference type="InterPro" id="IPR000394">
    <property type="entry name" value="RNA_pol_sigma_54"/>
</dbReference>
<keyword evidence="8" id="KW-0804">Transcription</keyword>
<dbReference type="AlphaFoldDB" id="A0A7V0Z429"/>
<dbReference type="InterPro" id="IPR007634">
    <property type="entry name" value="RNA_pol_sigma_54_DNA-bd"/>
</dbReference>
<dbReference type="PANTHER" id="PTHR32248">
    <property type="entry name" value="RNA POLYMERASE SIGMA-54 FACTOR"/>
    <property type="match status" value="1"/>
</dbReference>
<dbReference type="GO" id="GO:0003677">
    <property type="term" value="F:DNA binding"/>
    <property type="evidence" value="ECO:0007669"/>
    <property type="project" value="UniProtKB-KW"/>
</dbReference>
<evidence type="ECO:0000313" key="11">
    <source>
        <dbReference type="EMBL" id="HDY58235.1"/>
    </source>
</evidence>
<dbReference type="GO" id="GO:0006352">
    <property type="term" value="P:DNA-templated transcription initiation"/>
    <property type="evidence" value="ECO:0007669"/>
    <property type="project" value="InterPro"/>
</dbReference>
<evidence type="ECO:0000256" key="4">
    <source>
        <dbReference type="ARBA" id="ARBA00022695"/>
    </source>
</evidence>
<dbReference type="EMBL" id="DSKY01000003">
    <property type="protein sequence ID" value="HDY58235.1"/>
    <property type="molecule type" value="Genomic_DNA"/>
</dbReference>
<dbReference type="GO" id="GO:0016987">
    <property type="term" value="F:sigma factor activity"/>
    <property type="evidence" value="ECO:0007669"/>
    <property type="project" value="UniProtKB-KW"/>
</dbReference>
<dbReference type="GO" id="GO:0000428">
    <property type="term" value="C:DNA-directed RNA polymerase complex"/>
    <property type="evidence" value="ECO:0007669"/>
    <property type="project" value="UniProtKB-KW"/>
</dbReference>
<evidence type="ECO:0000256" key="6">
    <source>
        <dbReference type="ARBA" id="ARBA00023082"/>
    </source>
</evidence>
<organism evidence="11">
    <name type="scientific">candidate division WOR-3 bacterium</name>
    <dbReference type="NCBI Taxonomy" id="2052148"/>
    <lineage>
        <taxon>Bacteria</taxon>
        <taxon>Bacteria division WOR-3</taxon>
    </lineage>
</organism>
<dbReference type="InterPro" id="IPR038709">
    <property type="entry name" value="RpoN_core-bd_sf"/>
</dbReference>
<dbReference type="NCBIfam" id="TIGR02395">
    <property type="entry name" value="rpoN_sigma"/>
    <property type="match status" value="1"/>
</dbReference>
<evidence type="ECO:0000256" key="2">
    <source>
        <dbReference type="ARBA" id="ARBA00022478"/>
    </source>
</evidence>
<evidence type="ECO:0000256" key="8">
    <source>
        <dbReference type="ARBA" id="ARBA00023163"/>
    </source>
</evidence>
<dbReference type="Pfam" id="PF04963">
    <property type="entry name" value="Sigma54_CBD"/>
    <property type="match status" value="1"/>
</dbReference>
<keyword evidence="4" id="KW-0548">Nucleotidyltransferase</keyword>
<name>A0A7V0Z429_UNCW3</name>
<dbReference type="PROSITE" id="PS00718">
    <property type="entry name" value="SIGMA54_2"/>
    <property type="match status" value="1"/>
</dbReference>
<dbReference type="InterPro" id="IPR007046">
    <property type="entry name" value="RNA_pol_sigma_54_core-bd"/>
</dbReference>
<keyword evidence="6" id="KW-0731">Sigma factor</keyword>
<keyword evidence="3" id="KW-0808">Transferase</keyword>
<sequence length="451" mass="52512">MERRGSNLYHGLGVSTSIMHSLTYYLKLLEMPNIELEALVRQELDTNPLLEEIEEAPEQELEENEVNKSKNEEFDLLDFYAREDLSNSSDYSEEEQLDLFENAPAQNDKLYDHLMKQAERKFSGRELEIAELIISNIEEDGYLTISPEELVSEGYTLDEIEKVRKEIQTFEPVGCAWRDVREPLLAQLKNLGYAPDSVESILVRDYLKNLHTGNLKECLKILNIDEARLNQARQVIMKLDPKPGLQYSRSDSPYVYPDFIVYWQDNELNVRLNEENLPKIRIKREYLEKINQNTDDIEFIKQKLKSAYNLIRAIEKRRITLSKITKALLDYQKEYFLNGDSFLKSITIVDFAKQLGVNPSTVSRAIANKYLESPRGIHKLKFFFTAPLGSTDKSYIFDKIKETIQNENKSSPLSDVQIAKKLARMGIIISRRTVTKYREMLNIPPHNLRRI</sequence>
<proteinExistence type="inferred from homology"/>
<evidence type="ECO:0000259" key="10">
    <source>
        <dbReference type="Pfam" id="PF04963"/>
    </source>
</evidence>
<keyword evidence="7" id="KW-0238">DNA-binding</keyword>
<evidence type="ECO:0000256" key="3">
    <source>
        <dbReference type="ARBA" id="ARBA00022679"/>
    </source>
</evidence>
<gene>
    <name evidence="11" type="primary">rpoN</name>
    <name evidence="11" type="ORF">ENP86_01575</name>
</gene>
<accession>A0A7V0Z429</accession>
<evidence type="ECO:0000259" key="9">
    <source>
        <dbReference type="Pfam" id="PF04552"/>
    </source>
</evidence>
<comment type="similarity">
    <text evidence="1">Belongs to the sigma-54 factor family.</text>
</comment>
<evidence type="ECO:0000256" key="1">
    <source>
        <dbReference type="ARBA" id="ARBA00008798"/>
    </source>
</evidence>